<keyword evidence="3" id="KW-1185">Reference proteome</keyword>
<evidence type="ECO:0000256" key="1">
    <source>
        <dbReference type="SAM" id="MobiDB-lite"/>
    </source>
</evidence>
<comment type="caution">
    <text evidence="2">The sequence shown here is derived from an EMBL/GenBank/DDBJ whole genome shotgun (WGS) entry which is preliminary data.</text>
</comment>
<dbReference type="AlphaFoldDB" id="A0A2R6NKA4"/>
<name>A0A2R6NKA4_9APHY</name>
<organism evidence="2 3">
    <name type="scientific">Hermanssonia centrifuga</name>
    <dbReference type="NCBI Taxonomy" id="98765"/>
    <lineage>
        <taxon>Eukaryota</taxon>
        <taxon>Fungi</taxon>
        <taxon>Dikarya</taxon>
        <taxon>Basidiomycota</taxon>
        <taxon>Agaricomycotina</taxon>
        <taxon>Agaricomycetes</taxon>
        <taxon>Polyporales</taxon>
        <taxon>Meruliaceae</taxon>
        <taxon>Hermanssonia</taxon>
    </lineage>
</organism>
<dbReference type="OrthoDB" id="3271157at2759"/>
<feature type="compositionally biased region" description="Polar residues" evidence="1">
    <location>
        <begin position="212"/>
        <end position="221"/>
    </location>
</feature>
<protein>
    <submittedName>
        <fullName evidence="2">Uncharacterized protein</fullName>
    </submittedName>
</protein>
<sequence length="288" mass="31433">MGVDYYMKHKSQRRYDDFFGPFDQLVEPVVLDIHAAIDAIRANLPEFLDDEEDGALSDNLHVAEEEIARNENLLSRLADHFMTFILDGGEPPQSSGPSLAPSSPPALHLASPELEEFFDFAPYFASYNDLVHRSNQPAPEPSSLSPTLGLIPTPDVPLHPSLLDDSTASDYGAGDIIEADIDTLDIPSDSSEPIPPSEVVSHAEVSTISVEEVSAQHSANEQVEEAAKPYEPVHDVDPPFLTDGRGKVVWSSTTAPQPRRARTLPSSTAPVPQHKPRRVEIEPSDSSE</sequence>
<reference evidence="2 3" key="1">
    <citation type="submission" date="2018-02" db="EMBL/GenBank/DDBJ databases">
        <title>Genome sequence of the basidiomycete white-rot fungus Phlebia centrifuga.</title>
        <authorList>
            <person name="Granchi Z."/>
            <person name="Peng M."/>
            <person name="de Vries R.P."/>
            <person name="Hilden K."/>
            <person name="Makela M.R."/>
            <person name="Grigoriev I."/>
            <person name="Riley R."/>
        </authorList>
    </citation>
    <scope>NUCLEOTIDE SEQUENCE [LARGE SCALE GENOMIC DNA]</scope>
    <source>
        <strain evidence="2 3">FBCC195</strain>
    </source>
</reference>
<dbReference type="EMBL" id="MLYV02001134">
    <property type="protein sequence ID" value="PSR72815.1"/>
    <property type="molecule type" value="Genomic_DNA"/>
</dbReference>
<evidence type="ECO:0000313" key="3">
    <source>
        <dbReference type="Proteomes" id="UP000186601"/>
    </source>
</evidence>
<evidence type="ECO:0000313" key="2">
    <source>
        <dbReference type="EMBL" id="PSR72815.1"/>
    </source>
</evidence>
<feature type="region of interest" description="Disordered" evidence="1">
    <location>
        <begin position="212"/>
        <end position="288"/>
    </location>
</feature>
<gene>
    <name evidence="2" type="ORF">PHLCEN_2v11312</name>
</gene>
<proteinExistence type="predicted"/>
<dbReference type="Proteomes" id="UP000186601">
    <property type="component" value="Unassembled WGS sequence"/>
</dbReference>
<accession>A0A2R6NKA4</accession>
<feature type="compositionally biased region" description="Basic and acidic residues" evidence="1">
    <location>
        <begin position="225"/>
        <end position="237"/>
    </location>
</feature>